<dbReference type="Proteomes" id="UP000277424">
    <property type="component" value="Unassembled WGS sequence"/>
</dbReference>
<dbReference type="PANTHER" id="PTHR43664">
    <property type="entry name" value="MONOAMINE OXIDASE-RELATED"/>
    <property type="match status" value="1"/>
</dbReference>
<feature type="domain" description="MaoC-like" evidence="1">
    <location>
        <begin position="11"/>
        <end position="116"/>
    </location>
</feature>
<evidence type="ECO:0000313" key="2">
    <source>
        <dbReference type="EMBL" id="RKQ73061.1"/>
    </source>
</evidence>
<dbReference type="SUPFAM" id="SSF54637">
    <property type="entry name" value="Thioesterase/thiol ester dehydrase-isomerase"/>
    <property type="match status" value="1"/>
</dbReference>
<dbReference type="RefSeq" id="WP_086466575.1">
    <property type="nucleotide sequence ID" value="NZ_RBIG01000001.1"/>
</dbReference>
<evidence type="ECO:0000313" key="3">
    <source>
        <dbReference type="Proteomes" id="UP000277424"/>
    </source>
</evidence>
<organism evidence="2 3">
    <name type="scientific">Oceanibaculum indicum</name>
    <dbReference type="NCBI Taxonomy" id="526216"/>
    <lineage>
        <taxon>Bacteria</taxon>
        <taxon>Pseudomonadati</taxon>
        <taxon>Pseudomonadota</taxon>
        <taxon>Alphaproteobacteria</taxon>
        <taxon>Rhodospirillales</taxon>
        <taxon>Oceanibaculaceae</taxon>
        <taxon>Oceanibaculum</taxon>
    </lineage>
</organism>
<dbReference type="Pfam" id="PF01575">
    <property type="entry name" value="MaoC_dehydratas"/>
    <property type="match status" value="1"/>
</dbReference>
<evidence type="ECO:0000259" key="1">
    <source>
        <dbReference type="Pfam" id="PF01575"/>
    </source>
</evidence>
<proteinExistence type="predicted"/>
<sequence length="154" mass="17478">MAGLYFEEFSVGQEFHHPLSRTVTEMDNTMFSLLTMNPQPLHLDAHFAAQTEWGERLFNSMYTLGILVGMTVYDTTLGTTVANLGMTDVRFPKPVFHGDTLKAHTKVVSLRDSKSRPEVGLVEFEHWATNQKDETVAVCRRTAMMRRKPAAQEK</sequence>
<dbReference type="InterPro" id="IPR002539">
    <property type="entry name" value="MaoC-like_dom"/>
</dbReference>
<name>A0A420WPT9_9PROT</name>
<dbReference type="InterPro" id="IPR052342">
    <property type="entry name" value="MCH/BMMD"/>
</dbReference>
<comment type="caution">
    <text evidence="2">The sequence shown here is derived from an EMBL/GenBank/DDBJ whole genome shotgun (WGS) entry which is preliminary data.</text>
</comment>
<dbReference type="PANTHER" id="PTHR43664:SF1">
    <property type="entry name" value="BETA-METHYLMALYL-COA DEHYDRATASE"/>
    <property type="match status" value="1"/>
</dbReference>
<dbReference type="AlphaFoldDB" id="A0A420WPT9"/>
<dbReference type="Gene3D" id="3.10.129.10">
    <property type="entry name" value="Hotdog Thioesterase"/>
    <property type="match status" value="1"/>
</dbReference>
<accession>A0A420WPT9</accession>
<dbReference type="OrthoDB" id="9796589at2"/>
<reference evidence="2 3" key="1">
    <citation type="submission" date="2018-10" db="EMBL/GenBank/DDBJ databases">
        <title>Comparative analysis of microorganisms from saline springs in Andes Mountain Range, Colombia.</title>
        <authorList>
            <person name="Rubin E."/>
        </authorList>
    </citation>
    <scope>NUCLEOTIDE SEQUENCE [LARGE SCALE GENOMIC DNA]</scope>
    <source>
        <strain evidence="2 3">USBA 36</strain>
    </source>
</reference>
<protein>
    <submittedName>
        <fullName evidence="2">Acyl dehydratase</fullName>
    </submittedName>
</protein>
<dbReference type="CDD" id="cd03451">
    <property type="entry name" value="FkbR2"/>
    <property type="match status" value="1"/>
</dbReference>
<dbReference type="EMBL" id="RBIG01000001">
    <property type="protein sequence ID" value="RKQ73061.1"/>
    <property type="molecule type" value="Genomic_DNA"/>
</dbReference>
<dbReference type="InterPro" id="IPR029069">
    <property type="entry name" value="HotDog_dom_sf"/>
</dbReference>
<gene>
    <name evidence="2" type="ORF">BCL74_0832</name>
</gene>